<dbReference type="GO" id="GO:0030170">
    <property type="term" value="F:pyridoxal phosphate binding"/>
    <property type="evidence" value="ECO:0007669"/>
    <property type="project" value="InterPro"/>
</dbReference>
<dbReference type="InterPro" id="IPR050881">
    <property type="entry name" value="LL-DAP_aminotransferase"/>
</dbReference>
<gene>
    <name evidence="5" type="ORF">DFP90_103121</name>
</gene>
<dbReference type="InterPro" id="IPR004839">
    <property type="entry name" value="Aminotransferase_I/II_large"/>
</dbReference>
<dbReference type="Proteomes" id="UP000256845">
    <property type="component" value="Unassembled WGS sequence"/>
</dbReference>
<dbReference type="RefSeq" id="WP_115936222.1">
    <property type="nucleotide sequence ID" value="NZ_QRDW01000003.1"/>
</dbReference>
<dbReference type="Pfam" id="PF00155">
    <property type="entry name" value="Aminotran_1_2"/>
    <property type="match status" value="1"/>
</dbReference>
<dbReference type="InterPro" id="IPR015424">
    <property type="entry name" value="PyrdxlP-dep_Trfase"/>
</dbReference>
<keyword evidence="3 5" id="KW-0808">Transferase</keyword>
<keyword evidence="2 5" id="KW-0032">Aminotransferase</keyword>
<accession>A0A3D9HPT0</accession>
<proteinExistence type="predicted"/>
<dbReference type="GO" id="GO:0008483">
    <property type="term" value="F:transaminase activity"/>
    <property type="evidence" value="ECO:0007669"/>
    <property type="project" value="UniProtKB-KW"/>
</dbReference>
<evidence type="ECO:0000256" key="3">
    <source>
        <dbReference type="ARBA" id="ARBA00022679"/>
    </source>
</evidence>
<evidence type="ECO:0000256" key="1">
    <source>
        <dbReference type="ARBA" id="ARBA00001933"/>
    </source>
</evidence>
<dbReference type="Gene3D" id="3.90.1150.10">
    <property type="entry name" value="Aspartate Aminotransferase, domain 1"/>
    <property type="match status" value="1"/>
</dbReference>
<comment type="caution">
    <text evidence="5">The sequence shown here is derived from an EMBL/GenBank/DDBJ whole genome shotgun (WGS) entry which is preliminary data.</text>
</comment>
<feature type="domain" description="Aminotransferase class I/classII large" evidence="4">
    <location>
        <begin position="31"/>
        <end position="398"/>
    </location>
</feature>
<evidence type="ECO:0000313" key="5">
    <source>
        <dbReference type="EMBL" id="RED51321.1"/>
    </source>
</evidence>
<dbReference type="InterPro" id="IPR015421">
    <property type="entry name" value="PyrdxlP-dep_Trfase_major"/>
</dbReference>
<dbReference type="PANTHER" id="PTHR42832">
    <property type="entry name" value="AMINO ACID AMINOTRANSFERASE"/>
    <property type="match status" value="1"/>
</dbReference>
<comment type="cofactor">
    <cofactor evidence="1">
        <name>pyridoxal 5'-phosphate</name>
        <dbReference type="ChEBI" id="CHEBI:597326"/>
    </cofactor>
</comment>
<dbReference type="SUPFAM" id="SSF53383">
    <property type="entry name" value="PLP-dependent transferases"/>
    <property type="match status" value="1"/>
</dbReference>
<dbReference type="EMBL" id="QRDW01000003">
    <property type="protein sequence ID" value="RED51321.1"/>
    <property type="molecule type" value="Genomic_DNA"/>
</dbReference>
<protein>
    <submittedName>
        <fullName evidence="5">N-succinyldiaminopimelate aminotransferase</fullName>
    </submittedName>
</protein>
<dbReference type="InterPro" id="IPR015422">
    <property type="entry name" value="PyrdxlP-dep_Trfase_small"/>
</dbReference>
<keyword evidence="6" id="KW-1185">Reference proteome</keyword>
<organism evidence="5 6">
    <name type="scientific">Aestuariispira insulae</name>
    <dbReference type="NCBI Taxonomy" id="1461337"/>
    <lineage>
        <taxon>Bacteria</taxon>
        <taxon>Pseudomonadati</taxon>
        <taxon>Pseudomonadota</taxon>
        <taxon>Alphaproteobacteria</taxon>
        <taxon>Rhodospirillales</taxon>
        <taxon>Kiloniellaceae</taxon>
        <taxon>Aestuariispira</taxon>
    </lineage>
</organism>
<sequence length="404" mass="43997">MPQSELTQLHDYPYRRLAALLGDAPAGMDVINTHIGEPQNPAPAMVADTVAQHADLWSKYPPLKGTADYRQAVADFLTRRYRLDAGFIDPDKNILPVAGTREALFQTALLAASRKRDRLDAGQTPIICLPNPLYHVYFGGALMAHAEIIAVDAVAENNFVPDYEALSPEILDRIALVYLCSPGNPTGTVASLDRLKAMITAARRHDFILAVDECYSEIWFDTPPAGGVEACAALGGGLENVIVLNSLSKRSSAPGLRCGFVAGEAGLMEDFAMLRGYGGVQVPGPLMAAGTALWQDERHAQENRDLYANLVATAERILGEYPGFQRPEAAFFLWLDVSHAGLTGEEAAKRLWEEQALKCLPGRYMSRRRADNTSPGDAFIRVALVHDNAIVEEACRRIAAILEL</sequence>
<dbReference type="PANTHER" id="PTHR42832:SF3">
    <property type="entry name" value="L-GLUTAMINE--4-(METHYLSULFANYL)-2-OXOBUTANOATE AMINOTRANSFERASE"/>
    <property type="match status" value="1"/>
</dbReference>
<dbReference type="Gene3D" id="3.40.640.10">
    <property type="entry name" value="Type I PLP-dependent aspartate aminotransferase-like (Major domain)"/>
    <property type="match status" value="1"/>
</dbReference>
<reference evidence="5 6" key="1">
    <citation type="submission" date="2018-07" db="EMBL/GenBank/DDBJ databases">
        <title>Genomic Encyclopedia of Type Strains, Phase III (KMG-III): the genomes of soil and plant-associated and newly described type strains.</title>
        <authorList>
            <person name="Whitman W."/>
        </authorList>
    </citation>
    <scope>NUCLEOTIDE SEQUENCE [LARGE SCALE GENOMIC DNA]</scope>
    <source>
        <strain evidence="5 6">CECT 8488</strain>
    </source>
</reference>
<dbReference type="AlphaFoldDB" id="A0A3D9HPT0"/>
<name>A0A3D9HPT0_9PROT</name>
<evidence type="ECO:0000313" key="6">
    <source>
        <dbReference type="Proteomes" id="UP000256845"/>
    </source>
</evidence>
<evidence type="ECO:0000259" key="4">
    <source>
        <dbReference type="Pfam" id="PF00155"/>
    </source>
</evidence>
<evidence type="ECO:0000256" key="2">
    <source>
        <dbReference type="ARBA" id="ARBA00022576"/>
    </source>
</evidence>
<dbReference type="OrthoDB" id="9813612at2"/>
<dbReference type="CDD" id="cd00609">
    <property type="entry name" value="AAT_like"/>
    <property type="match status" value="1"/>
</dbReference>